<evidence type="ECO:0000313" key="4">
    <source>
        <dbReference type="EMBL" id="KAH6898064.1"/>
    </source>
</evidence>
<dbReference type="SMART" id="SM00066">
    <property type="entry name" value="GAL4"/>
    <property type="match status" value="1"/>
</dbReference>
<proteinExistence type="predicted"/>
<dbReference type="GO" id="GO:0000981">
    <property type="term" value="F:DNA-binding transcription factor activity, RNA polymerase II-specific"/>
    <property type="evidence" value="ECO:0007669"/>
    <property type="project" value="InterPro"/>
</dbReference>
<sequence length="525" mass="58287">MVGVAGRSKACHTCKERKIKCGGEKPDCANCVKSGRLCAGYRRKQAFIISQYTNTSITQSGQGKLQSAYESGAAPVLLSRWRRDESARPLSSSPYTPGTRLSQHRGPSHSNMPSSISLRNVSRDQFLAFYIDDQCPSSSLRQAHLSKHRKWLLHLASISSLSPALEHAILAVSTAKFGQKCQYEALASQSLPLYTRGLRELQRAINNPISRCDSQTITACVMLGMYEFSECPGRTVGGYMKHYQGAMTLLQLRGPGQHVNGLAHDMFQVLRMHTVYQGLRQRQATILVQPEWMEEPYASKPKSSHDVLLDIFLQIPSILARMDTLLSIPRHQDVVIGISDLLTSCLALDEKLKSWFLAYQSATGSLYWPELSTTPSITDHPELGKTFPVSFHFPSYAVAESIVLYWTVQVLLHAQICGLRFKLFKRSQGAAETAEGVLLGTATGPSGHQAEWPQTSARYVCQSVEYFLGNKFQNIGPGSILPPLIVVRTCLSALPKDWTRETSWINEMIGRIQNMGANLAEHTNI</sequence>
<name>A0A9P8WFV9_9HYPO</name>
<dbReference type="Pfam" id="PF11951">
    <property type="entry name" value="Fungal_trans_2"/>
    <property type="match status" value="1"/>
</dbReference>
<dbReference type="PANTHER" id="PTHR38111:SF11">
    <property type="entry name" value="TRANSCRIPTION FACTOR DOMAIN-CONTAINING PROTEIN-RELATED"/>
    <property type="match status" value="1"/>
</dbReference>
<keyword evidence="5" id="KW-1185">Reference proteome</keyword>
<dbReference type="InterPro" id="IPR021858">
    <property type="entry name" value="Fun_TF"/>
</dbReference>
<dbReference type="Pfam" id="PF00172">
    <property type="entry name" value="Zn_clus"/>
    <property type="match status" value="1"/>
</dbReference>
<dbReference type="Gene3D" id="4.10.240.10">
    <property type="entry name" value="Zn(2)-C6 fungal-type DNA-binding domain"/>
    <property type="match status" value="1"/>
</dbReference>
<dbReference type="PROSITE" id="PS00463">
    <property type="entry name" value="ZN2_CY6_FUNGAL_1"/>
    <property type="match status" value="1"/>
</dbReference>
<dbReference type="PANTHER" id="PTHR38111">
    <property type="entry name" value="ZN(2)-C6 FUNGAL-TYPE DOMAIN-CONTAINING PROTEIN-RELATED"/>
    <property type="match status" value="1"/>
</dbReference>
<protein>
    <recommendedName>
        <fullName evidence="3">Zn(2)-C6 fungal-type domain-containing protein</fullName>
    </recommendedName>
</protein>
<keyword evidence="1" id="KW-0539">Nucleus</keyword>
<evidence type="ECO:0000256" key="1">
    <source>
        <dbReference type="ARBA" id="ARBA00023242"/>
    </source>
</evidence>
<feature type="domain" description="Zn(2)-C6 fungal-type" evidence="3">
    <location>
        <begin position="10"/>
        <end position="38"/>
    </location>
</feature>
<feature type="region of interest" description="Disordered" evidence="2">
    <location>
        <begin position="84"/>
        <end position="115"/>
    </location>
</feature>
<dbReference type="InterPro" id="IPR036864">
    <property type="entry name" value="Zn2-C6_fun-type_DNA-bd_sf"/>
</dbReference>
<reference evidence="4 5" key="1">
    <citation type="journal article" date="2021" name="Nat. Commun.">
        <title>Genetic determinants of endophytism in the Arabidopsis root mycobiome.</title>
        <authorList>
            <person name="Mesny F."/>
            <person name="Miyauchi S."/>
            <person name="Thiergart T."/>
            <person name="Pickel B."/>
            <person name="Atanasova L."/>
            <person name="Karlsson M."/>
            <person name="Huettel B."/>
            <person name="Barry K.W."/>
            <person name="Haridas S."/>
            <person name="Chen C."/>
            <person name="Bauer D."/>
            <person name="Andreopoulos W."/>
            <person name="Pangilinan J."/>
            <person name="LaButti K."/>
            <person name="Riley R."/>
            <person name="Lipzen A."/>
            <person name="Clum A."/>
            <person name="Drula E."/>
            <person name="Henrissat B."/>
            <person name="Kohler A."/>
            <person name="Grigoriev I.V."/>
            <person name="Martin F.M."/>
            <person name="Hacquard S."/>
        </authorList>
    </citation>
    <scope>NUCLEOTIDE SEQUENCE [LARGE SCALE GENOMIC DNA]</scope>
    <source>
        <strain evidence="4 5">MPI-CAGE-CH-0241</strain>
    </source>
</reference>
<dbReference type="SUPFAM" id="SSF57701">
    <property type="entry name" value="Zn2/Cys6 DNA-binding domain"/>
    <property type="match status" value="1"/>
</dbReference>
<comment type="caution">
    <text evidence="4">The sequence shown here is derived from an EMBL/GenBank/DDBJ whole genome shotgun (WGS) entry which is preliminary data.</text>
</comment>
<dbReference type="Proteomes" id="UP000777438">
    <property type="component" value="Unassembled WGS sequence"/>
</dbReference>
<dbReference type="EMBL" id="JAGPYM010000002">
    <property type="protein sequence ID" value="KAH6898064.1"/>
    <property type="molecule type" value="Genomic_DNA"/>
</dbReference>
<dbReference type="CDD" id="cd00067">
    <property type="entry name" value="GAL4"/>
    <property type="match status" value="1"/>
</dbReference>
<accession>A0A9P8WFV9</accession>
<evidence type="ECO:0000313" key="5">
    <source>
        <dbReference type="Proteomes" id="UP000777438"/>
    </source>
</evidence>
<gene>
    <name evidence="4" type="ORF">B0T10DRAFT_471753</name>
</gene>
<dbReference type="InterPro" id="IPR053178">
    <property type="entry name" value="Osmoadaptation_assoc"/>
</dbReference>
<organism evidence="4 5">
    <name type="scientific">Thelonectria olida</name>
    <dbReference type="NCBI Taxonomy" id="1576542"/>
    <lineage>
        <taxon>Eukaryota</taxon>
        <taxon>Fungi</taxon>
        <taxon>Dikarya</taxon>
        <taxon>Ascomycota</taxon>
        <taxon>Pezizomycotina</taxon>
        <taxon>Sordariomycetes</taxon>
        <taxon>Hypocreomycetidae</taxon>
        <taxon>Hypocreales</taxon>
        <taxon>Nectriaceae</taxon>
        <taxon>Thelonectria</taxon>
    </lineage>
</organism>
<evidence type="ECO:0000259" key="3">
    <source>
        <dbReference type="PROSITE" id="PS50048"/>
    </source>
</evidence>
<dbReference type="OrthoDB" id="5126878at2759"/>
<dbReference type="PROSITE" id="PS50048">
    <property type="entry name" value="ZN2_CY6_FUNGAL_2"/>
    <property type="match status" value="1"/>
</dbReference>
<dbReference type="GO" id="GO:0008270">
    <property type="term" value="F:zinc ion binding"/>
    <property type="evidence" value="ECO:0007669"/>
    <property type="project" value="InterPro"/>
</dbReference>
<feature type="compositionally biased region" description="Polar residues" evidence="2">
    <location>
        <begin position="89"/>
        <end position="101"/>
    </location>
</feature>
<evidence type="ECO:0000256" key="2">
    <source>
        <dbReference type="SAM" id="MobiDB-lite"/>
    </source>
</evidence>
<dbReference type="AlphaFoldDB" id="A0A9P8WFV9"/>
<dbReference type="InterPro" id="IPR001138">
    <property type="entry name" value="Zn2Cys6_DnaBD"/>
</dbReference>